<protein>
    <submittedName>
        <fullName evidence="2">Putative Septation</fullName>
    </submittedName>
</protein>
<dbReference type="OrthoDB" id="3946700at2759"/>
<feature type="compositionally biased region" description="Polar residues" evidence="1">
    <location>
        <begin position="378"/>
        <end position="389"/>
    </location>
</feature>
<feature type="region of interest" description="Disordered" evidence="1">
    <location>
        <begin position="1"/>
        <end position="68"/>
    </location>
</feature>
<dbReference type="HOGENOM" id="CLU_031733_0_0_1"/>
<evidence type="ECO:0000256" key="1">
    <source>
        <dbReference type="SAM" id="MobiDB-lite"/>
    </source>
</evidence>
<feature type="region of interest" description="Disordered" evidence="1">
    <location>
        <begin position="199"/>
        <end position="302"/>
    </location>
</feature>
<sequence length="472" mass="51813">MGLPLFGVKTETEQSRKFPAKTSSTLNSGIRRAYRDDSQERRHSLRRAASRLYGAGAREGHPTIPDTPTRWLEQAAAGLSNSTGSSRRPMREALREFGRYETGRGESTRRPNIPDQLGEIFGPPTWPEATHSRQTPHDDSYETDLGWWSIESGNAARNARMLSSNFSPQPRIADAVSQRRSRPGAPTSDVEAARLRAIADVGASQRRTGASSASRSRESRTRGFDGLGDRERSLSPEGWDTLLSTLTPDPQAPSANSSFASGAQTQGASQGNGAVSEPAAGAAGLRGDSLLDGPCDYENSDGERIEYEHPDYARIRRRREERRLNRSRVPDFNLDGPGDRDIGFGLRVLGGVDNRRGTVNARLTGRSRQDTDEIPGPQVTNNSSSDDASTLRNGWVGRFLIGVAEEREPEPSSVPQPEGNEAPSSNARSDEDWVGMQRIVRRLAHRQDIPDEWWAEVGLSRNVVNYEPSQAS</sequence>
<feature type="compositionally biased region" description="Basic and acidic residues" evidence="1">
    <location>
        <begin position="33"/>
        <end position="42"/>
    </location>
</feature>
<feature type="compositionally biased region" description="Polar residues" evidence="1">
    <location>
        <begin position="242"/>
        <end position="273"/>
    </location>
</feature>
<reference evidence="2 3" key="1">
    <citation type="journal article" date="2015" name="Genome Announc.">
        <title>Draft Genome Sequence and Gene Annotation of the Entomopathogenic Fungus Verticillium hemipterigenum.</title>
        <authorList>
            <person name="Horn F."/>
            <person name="Habel A."/>
            <person name="Scharf D.H."/>
            <person name="Dworschak J."/>
            <person name="Brakhage A.A."/>
            <person name="Guthke R."/>
            <person name="Hertweck C."/>
            <person name="Linde J."/>
        </authorList>
    </citation>
    <scope>NUCLEOTIDE SEQUENCE [LARGE SCALE GENOMIC DNA]</scope>
</reference>
<proteinExistence type="predicted"/>
<name>A0A0A1TGR9_9HYPO</name>
<evidence type="ECO:0000313" key="3">
    <source>
        <dbReference type="Proteomes" id="UP000039046"/>
    </source>
</evidence>
<keyword evidence="3" id="KW-1185">Reference proteome</keyword>
<feature type="region of interest" description="Disordered" evidence="1">
    <location>
        <begin position="364"/>
        <end position="389"/>
    </location>
</feature>
<dbReference type="AlphaFoldDB" id="A0A0A1TGR9"/>
<dbReference type="Proteomes" id="UP000039046">
    <property type="component" value="Unassembled WGS sequence"/>
</dbReference>
<evidence type="ECO:0000313" key="2">
    <source>
        <dbReference type="EMBL" id="CEJ94059.1"/>
    </source>
</evidence>
<gene>
    <name evidence="2" type="ORF">VHEMI09614</name>
</gene>
<feature type="compositionally biased region" description="Low complexity" evidence="1">
    <location>
        <begin position="202"/>
        <end position="214"/>
    </location>
</feature>
<dbReference type="EMBL" id="CDHN01000006">
    <property type="protein sequence ID" value="CEJ94059.1"/>
    <property type="molecule type" value="Genomic_DNA"/>
</dbReference>
<feature type="region of interest" description="Disordered" evidence="1">
    <location>
        <begin position="406"/>
        <end position="432"/>
    </location>
</feature>
<feature type="compositionally biased region" description="Basic and acidic residues" evidence="1">
    <location>
        <begin position="215"/>
        <end position="234"/>
    </location>
</feature>
<accession>A0A0A1TGR9</accession>
<feature type="region of interest" description="Disordered" evidence="1">
    <location>
        <begin position="102"/>
        <end position="140"/>
    </location>
</feature>
<organism evidence="2 3">
    <name type="scientific">[Torrubiella] hemipterigena</name>
    <dbReference type="NCBI Taxonomy" id="1531966"/>
    <lineage>
        <taxon>Eukaryota</taxon>
        <taxon>Fungi</taxon>
        <taxon>Dikarya</taxon>
        <taxon>Ascomycota</taxon>
        <taxon>Pezizomycotina</taxon>
        <taxon>Sordariomycetes</taxon>
        <taxon>Hypocreomycetidae</taxon>
        <taxon>Hypocreales</taxon>
        <taxon>Clavicipitaceae</taxon>
        <taxon>Clavicipitaceae incertae sedis</taxon>
        <taxon>'Torrubiella' clade</taxon>
    </lineage>
</organism>